<proteinExistence type="predicted"/>
<dbReference type="EMBL" id="DS499594">
    <property type="protein sequence ID" value="EDP56507.1"/>
    <property type="molecule type" value="Genomic_DNA"/>
</dbReference>
<dbReference type="AlphaFoldDB" id="B0XR43"/>
<protein>
    <submittedName>
        <fullName evidence="1">Uncharacterized protein</fullName>
    </submittedName>
</protein>
<gene>
    <name evidence="1" type="ORF">AFUB_012180</name>
</gene>
<name>B0XR43_ASPFC</name>
<organism evidence="1 2">
    <name type="scientific">Aspergillus fumigatus (strain CBS 144.89 / FGSC A1163 / CEA10)</name>
    <name type="common">Neosartorya fumigata</name>
    <dbReference type="NCBI Taxonomy" id="451804"/>
    <lineage>
        <taxon>Eukaryota</taxon>
        <taxon>Fungi</taxon>
        <taxon>Dikarya</taxon>
        <taxon>Ascomycota</taxon>
        <taxon>Pezizomycotina</taxon>
        <taxon>Eurotiomycetes</taxon>
        <taxon>Eurotiomycetidae</taxon>
        <taxon>Eurotiales</taxon>
        <taxon>Aspergillaceae</taxon>
        <taxon>Aspergillus</taxon>
        <taxon>Aspergillus subgen. Fumigati</taxon>
    </lineage>
</organism>
<dbReference type="HOGENOM" id="CLU_2757325_0_0_1"/>
<reference evidence="1 2" key="1">
    <citation type="journal article" date="2008" name="PLoS Genet.">
        <title>Genomic islands in the pathogenic filamentous fungus Aspergillus fumigatus.</title>
        <authorList>
            <person name="Fedorova N.D."/>
            <person name="Khaldi N."/>
            <person name="Joardar V.S."/>
            <person name="Maiti R."/>
            <person name="Amedeo P."/>
            <person name="Anderson M.J."/>
            <person name="Crabtree J."/>
            <person name="Silva J.C."/>
            <person name="Badger J.H."/>
            <person name="Albarraq A."/>
            <person name="Angiuoli S."/>
            <person name="Bussey H."/>
            <person name="Bowyer P."/>
            <person name="Cotty P.J."/>
            <person name="Dyer P.S."/>
            <person name="Egan A."/>
            <person name="Galens K."/>
            <person name="Fraser-Liggett C.M."/>
            <person name="Haas B.J."/>
            <person name="Inman J.M."/>
            <person name="Kent R."/>
            <person name="Lemieux S."/>
            <person name="Malavazi I."/>
            <person name="Orvis J."/>
            <person name="Roemer T."/>
            <person name="Ronning C.M."/>
            <person name="Sundaram J.P."/>
            <person name="Sutton G."/>
            <person name="Turner G."/>
            <person name="Venter J.C."/>
            <person name="White O.R."/>
            <person name="Whitty B.R."/>
            <person name="Youngman P."/>
            <person name="Wolfe K.H."/>
            <person name="Goldman G.H."/>
            <person name="Wortman J.R."/>
            <person name="Jiang B."/>
            <person name="Denning D.W."/>
            <person name="Nierman W.C."/>
        </authorList>
    </citation>
    <scope>NUCLEOTIDE SEQUENCE [LARGE SCALE GENOMIC DNA]</scope>
    <source>
        <strain evidence="2">CBS 144.89 / FGSC A1163 / CEA10</strain>
    </source>
</reference>
<evidence type="ECO:0000313" key="1">
    <source>
        <dbReference type="EMBL" id="EDP56507.1"/>
    </source>
</evidence>
<dbReference type="Proteomes" id="UP000001699">
    <property type="component" value="Unassembled WGS sequence"/>
</dbReference>
<evidence type="ECO:0000313" key="2">
    <source>
        <dbReference type="Proteomes" id="UP000001699"/>
    </source>
</evidence>
<keyword evidence="2" id="KW-1185">Reference proteome</keyword>
<accession>B0XR43</accession>
<dbReference type="VEuPathDB" id="FungiDB:AFUB_012180"/>
<sequence length="70" mass="7947">MQTRLPISFKKYLVAINLVNQSPLESTLSSLRMFMVLVSFIEKIHLLEGRSRGVEYLGHDVELPASSRLS</sequence>